<dbReference type="AlphaFoldDB" id="A0A5D4XGK8"/>
<feature type="transmembrane region" description="Helical" evidence="1">
    <location>
        <begin position="298"/>
        <end position="321"/>
    </location>
</feature>
<dbReference type="Proteomes" id="UP000324973">
    <property type="component" value="Unassembled WGS sequence"/>
</dbReference>
<feature type="transmembrane region" description="Helical" evidence="1">
    <location>
        <begin position="74"/>
        <end position="93"/>
    </location>
</feature>
<feature type="transmembrane region" description="Helical" evidence="1">
    <location>
        <begin position="159"/>
        <end position="178"/>
    </location>
</feature>
<dbReference type="OrthoDB" id="6053968at2"/>
<accession>A0A5D4XGK8</accession>
<reference evidence="2 3" key="1">
    <citation type="submission" date="2019-08" db="EMBL/GenBank/DDBJ databases">
        <title>Luteimonas viscosus sp. nov., isolated from soil of a sunflower field.</title>
        <authorList>
            <person name="Jianli Z."/>
            <person name="Ying Z."/>
        </authorList>
    </citation>
    <scope>NUCLEOTIDE SEQUENCE [LARGE SCALE GENOMIC DNA]</scope>
    <source>
        <strain evidence="2 3">XBU10</strain>
    </source>
</reference>
<feature type="transmembrane region" description="Helical" evidence="1">
    <location>
        <begin position="342"/>
        <end position="364"/>
    </location>
</feature>
<feature type="transmembrane region" description="Helical" evidence="1">
    <location>
        <begin position="370"/>
        <end position="392"/>
    </location>
</feature>
<keyword evidence="1" id="KW-0472">Membrane</keyword>
<feature type="transmembrane region" description="Helical" evidence="1">
    <location>
        <begin position="133"/>
        <end position="153"/>
    </location>
</feature>
<gene>
    <name evidence="2" type="ORF">FZO89_17390</name>
</gene>
<organism evidence="2 3">
    <name type="scientific">Luteimonas viscosa</name>
    <dbReference type="NCBI Taxonomy" id="1132694"/>
    <lineage>
        <taxon>Bacteria</taxon>
        <taxon>Pseudomonadati</taxon>
        <taxon>Pseudomonadota</taxon>
        <taxon>Gammaproteobacteria</taxon>
        <taxon>Lysobacterales</taxon>
        <taxon>Lysobacteraceae</taxon>
        <taxon>Luteimonas</taxon>
    </lineage>
</organism>
<feature type="transmembrane region" description="Helical" evidence="1">
    <location>
        <begin position="238"/>
        <end position="261"/>
    </location>
</feature>
<sequence length="405" mass="42498">MFAWNAARLVSQLAWVLLLARALGPQGYGVFSGLAGLGLALGGFAAFGMGLRLYQDVARNHRELPAHWPLVRLALAWSAPALFALYLLSSFAVQAETEMVVLLSIGLAEVVLAPLCTQVAFAYASLGRMGEAAAVPVALSLARVAAALAYLLATPTSGLSAYAMMHVVATLGAVLWVWSSAHRRLGLPRHTRQIGNRELKSGLGFSSLWASGLALTSLDKTSAMYAGGGAVAGEYTAGYRLASIVALPVEALTTTIMPRLFRAGGGRPIAPRTVALLLGGVLLYGLAAGWLASRILPILPVLLGEGFAGVVPLVALLGWWVPAYCLRMLTGNMMLGYGRKGFRVGLELSGLMVMTALMLVWIPGEGLAGAFRALLAAEWMMACVGVVLLAGISRRRVDGYAPNGP</sequence>
<feature type="transmembrane region" description="Helical" evidence="1">
    <location>
        <begin position="32"/>
        <end position="54"/>
    </location>
</feature>
<evidence type="ECO:0000313" key="3">
    <source>
        <dbReference type="Proteomes" id="UP000324973"/>
    </source>
</evidence>
<dbReference type="PANTHER" id="PTHR43424">
    <property type="entry name" value="LOCUS PUTATIVE PROTEIN 1-RELATED"/>
    <property type="match status" value="1"/>
</dbReference>
<keyword evidence="1" id="KW-1133">Transmembrane helix</keyword>
<dbReference type="PANTHER" id="PTHR43424:SF1">
    <property type="entry name" value="LOCUS PUTATIVE PROTEIN 1-RELATED"/>
    <property type="match status" value="1"/>
</dbReference>
<comment type="caution">
    <text evidence="2">The sequence shown here is derived from an EMBL/GenBank/DDBJ whole genome shotgun (WGS) entry which is preliminary data.</text>
</comment>
<dbReference type="RefSeq" id="WP_149104728.1">
    <property type="nucleotide sequence ID" value="NZ_VTFT01000003.1"/>
</dbReference>
<feature type="transmembrane region" description="Helical" evidence="1">
    <location>
        <begin position="99"/>
        <end position="121"/>
    </location>
</feature>
<feature type="transmembrane region" description="Helical" evidence="1">
    <location>
        <begin position="273"/>
        <end position="292"/>
    </location>
</feature>
<dbReference type="EMBL" id="VTFT01000003">
    <property type="protein sequence ID" value="TYT23021.1"/>
    <property type="molecule type" value="Genomic_DNA"/>
</dbReference>
<name>A0A5D4XGK8_9GAMM</name>
<protein>
    <recommendedName>
        <fullName evidence="4">Membrane protein involved in the export of O-antigen and teichoic acid</fullName>
    </recommendedName>
</protein>
<evidence type="ECO:0008006" key="4">
    <source>
        <dbReference type="Google" id="ProtNLM"/>
    </source>
</evidence>
<keyword evidence="1" id="KW-0812">Transmembrane</keyword>
<evidence type="ECO:0000256" key="1">
    <source>
        <dbReference type="SAM" id="Phobius"/>
    </source>
</evidence>
<keyword evidence="3" id="KW-1185">Reference proteome</keyword>
<evidence type="ECO:0000313" key="2">
    <source>
        <dbReference type="EMBL" id="TYT23021.1"/>
    </source>
</evidence>
<dbReference type="InterPro" id="IPR052556">
    <property type="entry name" value="PolySynth_Transporter"/>
</dbReference>
<proteinExistence type="predicted"/>